<accession>A0A453F0R2</accession>
<organism evidence="2 3">
    <name type="scientific">Aegilops tauschii subsp. strangulata</name>
    <name type="common">Goatgrass</name>
    <dbReference type="NCBI Taxonomy" id="200361"/>
    <lineage>
        <taxon>Eukaryota</taxon>
        <taxon>Viridiplantae</taxon>
        <taxon>Streptophyta</taxon>
        <taxon>Embryophyta</taxon>
        <taxon>Tracheophyta</taxon>
        <taxon>Spermatophyta</taxon>
        <taxon>Magnoliopsida</taxon>
        <taxon>Liliopsida</taxon>
        <taxon>Poales</taxon>
        <taxon>Poaceae</taxon>
        <taxon>BOP clade</taxon>
        <taxon>Pooideae</taxon>
        <taxon>Triticodae</taxon>
        <taxon>Triticeae</taxon>
        <taxon>Triticinae</taxon>
        <taxon>Aegilops</taxon>
    </lineage>
</organism>
<dbReference type="Gramene" id="AET3Gv20535400.2">
    <property type="protein sequence ID" value="AET3Gv20535400.2"/>
    <property type="gene ID" value="AET3Gv20535400"/>
</dbReference>
<feature type="compositionally biased region" description="Low complexity" evidence="1">
    <location>
        <begin position="50"/>
        <end position="59"/>
    </location>
</feature>
<dbReference type="EnsemblPlants" id="AET3Gv20535400.2">
    <property type="protein sequence ID" value="AET3Gv20535400.2"/>
    <property type="gene ID" value="AET3Gv20535400"/>
</dbReference>
<protein>
    <submittedName>
        <fullName evidence="2">Uncharacterized protein</fullName>
    </submittedName>
</protein>
<dbReference type="Proteomes" id="UP000015105">
    <property type="component" value="Chromosome 3D"/>
</dbReference>
<proteinExistence type="predicted"/>
<reference evidence="3" key="2">
    <citation type="journal article" date="2017" name="Nat. Plants">
        <title>The Aegilops tauschii genome reveals multiple impacts of transposons.</title>
        <authorList>
            <person name="Zhao G."/>
            <person name="Zou C."/>
            <person name="Li K."/>
            <person name="Wang K."/>
            <person name="Li T."/>
            <person name="Gao L."/>
            <person name="Zhang X."/>
            <person name="Wang H."/>
            <person name="Yang Z."/>
            <person name="Liu X."/>
            <person name="Jiang W."/>
            <person name="Mao L."/>
            <person name="Kong X."/>
            <person name="Jiao Y."/>
            <person name="Jia J."/>
        </authorList>
    </citation>
    <scope>NUCLEOTIDE SEQUENCE [LARGE SCALE GENOMIC DNA]</scope>
    <source>
        <strain evidence="3">cv. AL8/78</strain>
    </source>
</reference>
<reference evidence="2" key="5">
    <citation type="journal article" date="2021" name="G3 (Bethesda)">
        <title>Aegilops tauschii genome assembly Aet v5.0 features greater sequence contiguity and improved annotation.</title>
        <authorList>
            <person name="Wang L."/>
            <person name="Zhu T."/>
            <person name="Rodriguez J.C."/>
            <person name="Deal K.R."/>
            <person name="Dubcovsky J."/>
            <person name="McGuire P.E."/>
            <person name="Lux T."/>
            <person name="Spannagl M."/>
            <person name="Mayer K.F.X."/>
            <person name="Baldrich P."/>
            <person name="Meyers B.C."/>
            <person name="Huo N."/>
            <person name="Gu Y.Q."/>
            <person name="Zhou H."/>
            <person name="Devos K.M."/>
            <person name="Bennetzen J.L."/>
            <person name="Unver T."/>
            <person name="Budak H."/>
            <person name="Gulick P.J."/>
            <person name="Galiba G."/>
            <person name="Kalapos B."/>
            <person name="Nelson D.R."/>
            <person name="Li P."/>
            <person name="You F.M."/>
            <person name="Luo M.C."/>
            <person name="Dvorak J."/>
        </authorList>
    </citation>
    <scope>NUCLEOTIDE SEQUENCE [LARGE SCALE GENOMIC DNA]</scope>
    <source>
        <strain evidence="2">cv. AL8/78</strain>
    </source>
</reference>
<feature type="region of interest" description="Disordered" evidence="1">
    <location>
        <begin position="124"/>
        <end position="158"/>
    </location>
</feature>
<sequence>RSSILPFPLPHLTLSRRGAKSHTKSLASPRARAARGPVTSSIQRARRWPGEGPRSSSPGRGRRARAVQGREGSGEGGRGWSWWFGARRRRPPRERDPALLRRPRQGNNRIFFFHQQPYDRFKKMEDSTDEQNGEGAARVIQGHRRPRKKQVQEGRNRASPARLVKLNKSLDQRQKDLIETYHLGGILKIEATTMPADLSRWVMHIYDPDSECIVENIIHANRRKLMLKYVVYIPCVNSQGLLLDWEQGPKPWLKLICSVIITPFFHQDLVIYLLILLYKVEHRILQVHVPF</sequence>
<reference evidence="2" key="3">
    <citation type="journal article" date="2017" name="Nature">
        <title>Genome sequence of the progenitor of the wheat D genome Aegilops tauschii.</title>
        <authorList>
            <person name="Luo M.C."/>
            <person name="Gu Y.Q."/>
            <person name="Puiu D."/>
            <person name="Wang H."/>
            <person name="Twardziok S.O."/>
            <person name="Deal K.R."/>
            <person name="Huo N."/>
            <person name="Zhu T."/>
            <person name="Wang L."/>
            <person name="Wang Y."/>
            <person name="McGuire P.E."/>
            <person name="Liu S."/>
            <person name="Long H."/>
            <person name="Ramasamy R.K."/>
            <person name="Rodriguez J.C."/>
            <person name="Van S.L."/>
            <person name="Yuan L."/>
            <person name="Wang Z."/>
            <person name="Xia Z."/>
            <person name="Xiao L."/>
            <person name="Anderson O.D."/>
            <person name="Ouyang S."/>
            <person name="Liang Y."/>
            <person name="Zimin A.V."/>
            <person name="Pertea G."/>
            <person name="Qi P."/>
            <person name="Bennetzen J.L."/>
            <person name="Dai X."/>
            <person name="Dawson M.W."/>
            <person name="Muller H.G."/>
            <person name="Kugler K."/>
            <person name="Rivarola-Duarte L."/>
            <person name="Spannagl M."/>
            <person name="Mayer K.F.X."/>
            <person name="Lu F.H."/>
            <person name="Bevan M.W."/>
            <person name="Leroy P."/>
            <person name="Li P."/>
            <person name="You F.M."/>
            <person name="Sun Q."/>
            <person name="Liu Z."/>
            <person name="Lyons E."/>
            <person name="Wicker T."/>
            <person name="Salzberg S.L."/>
            <person name="Devos K.M."/>
            <person name="Dvorak J."/>
        </authorList>
    </citation>
    <scope>NUCLEOTIDE SEQUENCE [LARGE SCALE GENOMIC DNA]</scope>
    <source>
        <strain evidence="2">cv. AL8/78</strain>
    </source>
</reference>
<keyword evidence="3" id="KW-1185">Reference proteome</keyword>
<dbReference type="AlphaFoldDB" id="A0A453F0R2"/>
<reference evidence="3" key="1">
    <citation type="journal article" date="2014" name="Science">
        <title>Ancient hybridizations among the ancestral genomes of bread wheat.</title>
        <authorList>
            <consortium name="International Wheat Genome Sequencing Consortium,"/>
            <person name="Marcussen T."/>
            <person name="Sandve S.R."/>
            <person name="Heier L."/>
            <person name="Spannagl M."/>
            <person name="Pfeifer M."/>
            <person name="Jakobsen K.S."/>
            <person name="Wulff B.B."/>
            <person name="Steuernagel B."/>
            <person name="Mayer K.F."/>
            <person name="Olsen O.A."/>
        </authorList>
    </citation>
    <scope>NUCLEOTIDE SEQUENCE [LARGE SCALE GENOMIC DNA]</scope>
    <source>
        <strain evidence="3">cv. AL8/78</strain>
    </source>
</reference>
<evidence type="ECO:0000256" key="1">
    <source>
        <dbReference type="SAM" id="MobiDB-lite"/>
    </source>
</evidence>
<evidence type="ECO:0000313" key="2">
    <source>
        <dbReference type="EnsemblPlants" id="AET3Gv20535400.2"/>
    </source>
</evidence>
<evidence type="ECO:0000313" key="3">
    <source>
        <dbReference type="Proteomes" id="UP000015105"/>
    </source>
</evidence>
<reference evidence="2" key="4">
    <citation type="submission" date="2019-03" db="UniProtKB">
        <authorList>
            <consortium name="EnsemblPlants"/>
        </authorList>
    </citation>
    <scope>IDENTIFICATION</scope>
</reference>
<name>A0A453F0R2_AEGTS</name>
<feature type="region of interest" description="Disordered" evidence="1">
    <location>
        <begin position="1"/>
        <end position="82"/>
    </location>
</feature>